<feature type="transmembrane region" description="Helical" evidence="1">
    <location>
        <begin position="34"/>
        <end position="59"/>
    </location>
</feature>
<dbReference type="AlphaFoldDB" id="A0A8K1CMZ8"/>
<feature type="transmembrane region" description="Helical" evidence="1">
    <location>
        <begin position="71"/>
        <end position="96"/>
    </location>
</feature>
<evidence type="ECO:0000256" key="1">
    <source>
        <dbReference type="SAM" id="Phobius"/>
    </source>
</evidence>
<keyword evidence="3" id="KW-1185">Reference proteome</keyword>
<gene>
    <name evidence="2" type="ORF">Poli38472_007915</name>
</gene>
<reference evidence="2" key="1">
    <citation type="submission" date="2019-03" db="EMBL/GenBank/DDBJ databases">
        <title>Long read genome sequence of the mycoparasitic Pythium oligandrum ATCC 38472 isolated from sugarbeet rhizosphere.</title>
        <authorList>
            <person name="Gaulin E."/>
        </authorList>
    </citation>
    <scope>NUCLEOTIDE SEQUENCE</scope>
    <source>
        <strain evidence="2">ATCC 38472_TT</strain>
    </source>
</reference>
<dbReference type="EMBL" id="SPLM01000037">
    <property type="protein sequence ID" value="TMW65273.1"/>
    <property type="molecule type" value="Genomic_DNA"/>
</dbReference>
<evidence type="ECO:0000313" key="2">
    <source>
        <dbReference type="EMBL" id="TMW65273.1"/>
    </source>
</evidence>
<comment type="caution">
    <text evidence="2">The sequence shown here is derived from an EMBL/GenBank/DDBJ whole genome shotgun (WGS) entry which is preliminary data.</text>
</comment>
<accession>A0A8K1CMZ8</accession>
<sequence length="160" mass="17458">MVSDESNFLYEAIRFVQIILITARVDGHLGNTSWWVVFIPAWIFAGLAIVFAVVCVVASERVSTIVPQLESLSRLIIAGLGLGLVLALLPIVIIALRLSGGSFSTFYILLPVFVLTGILFFGGSGIFIKTVWFTSYTSVLISSPKHESSETEYTAVQEQV</sequence>
<evidence type="ECO:0000313" key="3">
    <source>
        <dbReference type="Proteomes" id="UP000794436"/>
    </source>
</evidence>
<name>A0A8K1CMZ8_PYTOL</name>
<keyword evidence="1" id="KW-1133">Transmembrane helix</keyword>
<dbReference type="OrthoDB" id="72976at2759"/>
<protein>
    <submittedName>
        <fullName evidence="2">Uncharacterized protein</fullName>
    </submittedName>
</protein>
<proteinExistence type="predicted"/>
<organism evidence="2 3">
    <name type="scientific">Pythium oligandrum</name>
    <name type="common">Mycoparasitic fungus</name>
    <dbReference type="NCBI Taxonomy" id="41045"/>
    <lineage>
        <taxon>Eukaryota</taxon>
        <taxon>Sar</taxon>
        <taxon>Stramenopiles</taxon>
        <taxon>Oomycota</taxon>
        <taxon>Peronosporomycetes</taxon>
        <taxon>Pythiales</taxon>
        <taxon>Pythiaceae</taxon>
        <taxon>Pythium</taxon>
    </lineage>
</organism>
<keyword evidence="1" id="KW-0472">Membrane</keyword>
<feature type="transmembrane region" description="Helical" evidence="1">
    <location>
        <begin position="108"/>
        <end position="128"/>
    </location>
</feature>
<dbReference type="Proteomes" id="UP000794436">
    <property type="component" value="Unassembled WGS sequence"/>
</dbReference>
<keyword evidence="1" id="KW-0812">Transmembrane</keyword>